<evidence type="ECO:0000313" key="2">
    <source>
        <dbReference type="Proteomes" id="UP000078576"/>
    </source>
</evidence>
<gene>
    <name evidence="1" type="ORF">VP1G_11246</name>
</gene>
<dbReference type="AlphaFoldDB" id="A0A194VAS5"/>
<accession>A0A194VAS5</accession>
<dbReference type="STRING" id="694573.A0A194VAS5"/>
<reference evidence="2" key="1">
    <citation type="submission" date="2014-12" db="EMBL/GenBank/DDBJ databases">
        <title>Genome Sequence of Valsa Canker Pathogens Uncovers a Specific Adaption of Colonization on Woody Bark.</title>
        <authorList>
            <person name="Yin Z."/>
            <person name="Liu H."/>
            <person name="Gao X."/>
            <person name="Li Z."/>
            <person name="Song N."/>
            <person name="Ke X."/>
            <person name="Dai Q."/>
            <person name="Wu Y."/>
            <person name="Sun Y."/>
            <person name="Xu J.-R."/>
            <person name="Kang Z.K."/>
            <person name="Wang L."/>
            <person name="Huang L."/>
        </authorList>
    </citation>
    <scope>NUCLEOTIDE SEQUENCE [LARGE SCALE GENOMIC DNA]</scope>
    <source>
        <strain evidence="2">SXYL134</strain>
    </source>
</reference>
<dbReference type="EMBL" id="KN714767">
    <property type="protein sequence ID" value="KUI61127.1"/>
    <property type="molecule type" value="Genomic_DNA"/>
</dbReference>
<dbReference type="Gene3D" id="2.160.20.10">
    <property type="entry name" value="Single-stranded right-handed beta-helix, Pectin lyase-like"/>
    <property type="match status" value="1"/>
</dbReference>
<name>A0A194VAS5_CYTMA</name>
<protein>
    <submittedName>
        <fullName evidence="1">Pectinesterase A</fullName>
    </submittedName>
</protein>
<evidence type="ECO:0000313" key="1">
    <source>
        <dbReference type="EMBL" id="KUI61127.1"/>
    </source>
</evidence>
<dbReference type="InterPro" id="IPR012334">
    <property type="entry name" value="Pectin_lyas_fold"/>
</dbReference>
<sequence>MKFNGPTTALVATVAATALFSPYDGAVILVTSGDYNYATSSAAMRFSVLPFVKNVVRLGYDLSQLSGADDNMDTVALINQDTKLAFTTCQDTLLVEEGIHIYANCYIEHAANLFLRAGDVIWITNSTIDVSDAGCITASGCDGLGRATT</sequence>
<keyword evidence="2" id="KW-1185">Reference proteome</keyword>
<dbReference type="Proteomes" id="UP000078576">
    <property type="component" value="Unassembled WGS sequence"/>
</dbReference>
<proteinExistence type="predicted"/>
<organism evidence="1 2">
    <name type="scientific">Cytospora mali</name>
    <name type="common">Apple Valsa canker fungus</name>
    <name type="synonym">Valsa mali</name>
    <dbReference type="NCBI Taxonomy" id="578113"/>
    <lineage>
        <taxon>Eukaryota</taxon>
        <taxon>Fungi</taxon>
        <taxon>Dikarya</taxon>
        <taxon>Ascomycota</taxon>
        <taxon>Pezizomycotina</taxon>
        <taxon>Sordariomycetes</taxon>
        <taxon>Sordariomycetidae</taxon>
        <taxon>Diaporthales</taxon>
        <taxon>Cytosporaceae</taxon>
        <taxon>Cytospora</taxon>
    </lineage>
</organism>